<sequence length="540" mass="60566">MDSSNNDQATDDEQPALEAIETLSSEAYTIETLTTLLMQRNSKSGLFRSPLSYHESCALVGCNLPREKSVSDNNHYCCLGHKTLSSSWSSKSTAFHVYDGLNDTKKQRDEVCCSAILLKADNIDVGISTLDASRFFTKVPWENEDVICTALRDQESSRDYLFFTTPPRAYTTLDSIQDINWRLNARLHRPINGQVIDITLLTLTKGKKGRKINGWRLYLYQYREISLYCLSREVEGVVHLKLPPKTPHQKRHKPDDGDGKGTGEGKGKDSPRVNPNSKTEKTKPPMTQRQGRGKDIVVSGNTMSKYSSFLDDFVLDKFMQGFIRPVSTVFFSDVCGSTLDCHHRFVAEYGTSRDVNFGFHETINGGDTVESFRSVISVSSSPGVFVSEMLRPRLCEMMLSKVEKFGEGNTSSTKSPMPQPQALALKRDLSTTFFEENFKSIIFESSPGVFVFEMPSEVGNFRERVNGIKLQEIFDDSHKSDQVVLRNSARATTCGHWANEILLSTSFEGLISRLFGYEDFSSIGDGGGIAHQEIRDQVRT</sequence>
<evidence type="ECO:0000256" key="1">
    <source>
        <dbReference type="ARBA" id="ARBA00022896"/>
    </source>
</evidence>
<evidence type="ECO:0000256" key="2">
    <source>
        <dbReference type="SAM" id="MobiDB-lite"/>
    </source>
</evidence>
<dbReference type="PANTHER" id="PTHR24014">
    <property type="entry name" value="2-OXOGLUTARATE AND IRON-DEPENDENT OXYGENASE DOMAIN-CONTAINING PROTEIN 2"/>
    <property type="match status" value="1"/>
</dbReference>
<comment type="caution">
    <text evidence="3">The sequence shown here is derived from an EMBL/GenBank/DDBJ whole genome shotgun (WGS) entry which is preliminary data.</text>
</comment>
<feature type="region of interest" description="Disordered" evidence="2">
    <location>
        <begin position="241"/>
        <end position="295"/>
    </location>
</feature>
<evidence type="ECO:0000313" key="3">
    <source>
        <dbReference type="EMBL" id="KAG7599738.1"/>
    </source>
</evidence>
<protein>
    <submittedName>
        <fullName evidence="3">Uncharacterized protein</fullName>
    </submittedName>
</protein>
<keyword evidence="1" id="KW-0847">Vitamin C</keyword>
<accession>A0A8T2CH78</accession>
<dbReference type="GO" id="GO:0031418">
    <property type="term" value="F:L-ascorbic acid binding"/>
    <property type="evidence" value="ECO:0007669"/>
    <property type="project" value="UniProtKB-KW"/>
</dbReference>
<dbReference type="EMBL" id="JAEFBJ010000006">
    <property type="protein sequence ID" value="KAG7599738.1"/>
    <property type="molecule type" value="Genomic_DNA"/>
</dbReference>
<feature type="compositionally biased region" description="Basic and acidic residues" evidence="2">
    <location>
        <begin position="253"/>
        <end position="271"/>
    </location>
</feature>
<evidence type="ECO:0000313" key="4">
    <source>
        <dbReference type="Proteomes" id="UP000694251"/>
    </source>
</evidence>
<dbReference type="OrthoDB" id="10642577at2759"/>
<proteinExistence type="predicted"/>
<reference evidence="3 4" key="1">
    <citation type="submission" date="2020-12" db="EMBL/GenBank/DDBJ databases">
        <title>Concerted genomic and epigenomic changes stabilize Arabidopsis allopolyploids.</title>
        <authorList>
            <person name="Chen Z."/>
        </authorList>
    </citation>
    <scope>NUCLEOTIDE SEQUENCE [LARGE SCALE GENOMIC DNA]</scope>
    <source>
        <strain evidence="3">As9502</strain>
        <tissue evidence="3">Leaf</tissue>
    </source>
</reference>
<dbReference type="PANTHER" id="PTHR24014:SF4">
    <property type="entry name" value="2-OXOGLUTARATE AND IRON-DEPENDENT OXYGENASE DOMAIN-CONTAINING PROTEIN 2"/>
    <property type="match status" value="1"/>
</dbReference>
<organism evidence="3 4">
    <name type="scientific">Arabidopsis suecica</name>
    <name type="common">Swedish thale-cress</name>
    <name type="synonym">Cardaminopsis suecica</name>
    <dbReference type="NCBI Taxonomy" id="45249"/>
    <lineage>
        <taxon>Eukaryota</taxon>
        <taxon>Viridiplantae</taxon>
        <taxon>Streptophyta</taxon>
        <taxon>Embryophyta</taxon>
        <taxon>Tracheophyta</taxon>
        <taxon>Spermatophyta</taxon>
        <taxon>Magnoliopsida</taxon>
        <taxon>eudicotyledons</taxon>
        <taxon>Gunneridae</taxon>
        <taxon>Pentapetalae</taxon>
        <taxon>rosids</taxon>
        <taxon>malvids</taxon>
        <taxon>Brassicales</taxon>
        <taxon>Brassicaceae</taxon>
        <taxon>Camelineae</taxon>
        <taxon>Arabidopsis</taxon>
    </lineage>
</organism>
<dbReference type="AlphaFoldDB" id="A0A8T2CH78"/>
<dbReference type="Proteomes" id="UP000694251">
    <property type="component" value="Chromosome 6"/>
</dbReference>
<keyword evidence="4" id="KW-1185">Reference proteome</keyword>
<gene>
    <name evidence="3" type="ORF">ISN44_As06g039150</name>
</gene>
<name>A0A8T2CH78_ARASU</name>